<comment type="caution">
    <text evidence="11">The sequence shown here is derived from an EMBL/GenBank/DDBJ whole genome shotgun (WGS) entry which is preliminary data.</text>
</comment>
<keyword evidence="3" id="KW-0158">Chromosome</keyword>
<dbReference type="GO" id="GO:0005634">
    <property type="term" value="C:nucleus"/>
    <property type="evidence" value="ECO:0007669"/>
    <property type="project" value="UniProtKB-SubCell"/>
</dbReference>
<gene>
    <name evidence="11" type="ORF">MPH_02371</name>
</gene>
<dbReference type="OrthoDB" id="2274804at2759"/>
<dbReference type="Pfam" id="PF05837">
    <property type="entry name" value="CENP-H"/>
    <property type="match status" value="1"/>
</dbReference>
<proteinExistence type="inferred from homology"/>
<keyword evidence="4" id="KW-0995">Kinetochore</keyword>
<evidence type="ECO:0000313" key="12">
    <source>
        <dbReference type="Proteomes" id="UP000007129"/>
    </source>
</evidence>
<dbReference type="AlphaFoldDB" id="K2SCW7"/>
<evidence type="ECO:0000256" key="9">
    <source>
        <dbReference type="SAM" id="MobiDB-lite"/>
    </source>
</evidence>
<name>K2SCW7_MACPH</name>
<evidence type="ECO:0000256" key="5">
    <source>
        <dbReference type="ARBA" id="ARBA00023242"/>
    </source>
</evidence>
<comment type="similarity">
    <text evidence="7">Belongs to the CENP-H/MCM16 family.</text>
</comment>
<sequence>MDDGSSHAHPLPKSQELEDDLLNAADPDALDLSEKEKLVLQLFNQLRELELERSLLEAHQNDASSASPSENLSDDEIARQLVVAEREAMEARATYLLRNKITDQVLITDPVIKAVHGGSQASYEER</sequence>
<accession>K2SCW7</accession>
<comment type="subcellular location">
    <subcellularLocation>
        <location evidence="2">Chromosome</location>
        <location evidence="2">Centromere</location>
        <location evidence="2">Kinetochore</location>
    </subcellularLocation>
    <subcellularLocation>
        <location evidence="1">Nucleus</location>
    </subcellularLocation>
</comment>
<dbReference type="GO" id="GO:0051382">
    <property type="term" value="P:kinetochore assembly"/>
    <property type="evidence" value="ECO:0007669"/>
    <property type="project" value="InterPro"/>
</dbReference>
<evidence type="ECO:0000256" key="6">
    <source>
        <dbReference type="ARBA" id="ARBA00023328"/>
    </source>
</evidence>
<evidence type="ECO:0000256" key="1">
    <source>
        <dbReference type="ARBA" id="ARBA00004123"/>
    </source>
</evidence>
<protein>
    <recommendedName>
        <fullName evidence="10">Centromere protein H C-terminal domain-containing protein</fullName>
    </recommendedName>
</protein>
<evidence type="ECO:0000313" key="11">
    <source>
        <dbReference type="EMBL" id="EKG20254.1"/>
    </source>
</evidence>
<dbReference type="Proteomes" id="UP000007129">
    <property type="component" value="Unassembled WGS sequence"/>
</dbReference>
<evidence type="ECO:0000256" key="3">
    <source>
        <dbReference type="ARBA" id="ARBA00022454"/>
    </source>
</evidence>
<evidence type="ECO:0000256" key="4">
    <source>
        <dbReference type="ARBA" id="ARBA00022838"/>
    </source>
</evidence>
<keyword evidence="8" id="KW-0175">Coiled coil</keyword>
<dbReference type="InParanoid" id="K2SCW7"/>
<dbReference type="HOGENOM" id="CLU_1981992_0_0_1"/>
<evidence type="ECO:0000256" key="7">
    <source>
        <dbReference type="ARBA" id="ARBA00025735"/>
    </source>
</evidence>
<dbReference type="InterPro" id="IPR008426">
    <property type="entry name" value="CENP-H_C"/>
</dbReference>
<reference evidence="11 12" key="1">
    <citation type="journal article" date="2012" name="BMC Genomics">
        <title>Tools to kill: Genome of one of the most destructive plant pathogenic fungi Macrophomina phaseolina.</title>
        <authorList>
            <person name="Islam M.S."/>
            <person name="Haque M.S."/>
            <person name="Islam M.M."/>
            <person name="Emdad E.M."/>
            <person name="Halim A."/>
            <person name="Hossen Q.M.M."/>
            <person name="Hossain M.Z."/>
            <person name="Ahmed B."/>
            <person name="Rahim S."/>
            <person name="Rahman M.S."/>
            <person name="Alam M.M."/>
            <person name="Hou S."/>
            <person name="Wan X."/>
            <person name="Saito J.A."/>
            <person name="Alam M."/>
        </authorList>
    </citation>
    <scope>NUCLEOTIDE SEQUENCE [LARGE SCALE GENOMIC DNA]</scope>
    <source>
        <strain evidence="11 12">MS6</strain>
    </source>
</reference>
<feature type="domain" description="Centromere protein H C-terminal" evidence="10">
    <location>
        <begin position="38"/>
        <end position="126"/>
    </location>
</feature>
<keyword evidence="6" id="KW-0137">Centromere</keyword>
<feature type="region of interest" description="Disordered" evidence="9">
    <location>
        <begin position="1"/>
        <end position="22"/>
    </location>
</feature>
<organism evidence="11 12">
    <name type="scientific">Macrophomina phaseolina (strain MS6)</name>
    <name type="common">Charcoal rot fungus</name>
    <dbReference type="NCBI Taxonomy" id="1126212"/>
    <lineage>
        <taxon>Eukaryota</taxon>
        <taxon>Fungi</taxon>
        <taxon>Dikarya</taxon>
        <taxon>Ascomycota</taxon>
        <taxon>Pezizomycotina</taxon>
        <taxon>Dothideomycetes</taxon>
        <taxon>Dothideomycetes incertae sedis</taxon>
        <taxon>Botryosphaeriales</taxon>
        <taxon>Botryosphaeriaceae</taxon>
        <taxon>Macrophomina</taxon>
    </lineage>
</organism>
<evidence type="ECO:0000256" key="8">
    <source>
        <dbReference type="SAM" id="Coils"/>
    </source>
</evidence>
<keyword evidence="5" id="KW-0539">Nucleus</keyword>
<dbReference type="GO" id="GO:0000776">
    <property type="term" value="C:kinetochore"/>
    <property type="evidence" value="ECO:0007669"/>
    <property type="project" value="UniProtKB-KW"/>
</dbReference>
<dbReference type="EMBL" id="AHHD01000090">
    <property type="protein sequence ID" value="EKG20254.1"/>
    <property type="molecule type" value="Genomic_DNA"/>
</dbReference>
<feature type="coiled-coil region" evidence="8">
    <location>
        <begin position="32"/>
        <end position="59"/>
    </location>
</feature>
<evidence type="ECO:0000259" key="10">
    <source>
        <dbReference type="Pfam" id="PF05837"/>
    </source>
</evidence>
<dbReference type="VEuPathDB" id="FungiDB:MPH_02371"/>
<evidence type="ECO:0000256" key="2">
    <source>
        <dbReference type="ARBA" id="ARBA00004629"/>
    </source>
</evidence>